<dbReference type="GO" id="GO:0016787">
    <property type="term" value="F:hydrolase activity"/>
    <property type="evidence" value="ECO:0007669"/>
    <property type="project" value="UniProtKB-KW"/>
</dbReference>
<dbReference type="InterPro" id="IPR013551">
    <property type="entry name" value="YicC-like_C"/>
</dbReference>
<dbReference type="Proteomes" id="UP000317366">
    <property type="component" value="Unassembled WGS sequence"/>
</dbReference>
<evidence type="ECO:0000259" key="6">
    <source>
        <dbReference type="Pfam" id="PF03755"/>
    </source>
</evidence>
<evidence type="ECO:0000259" key="7">
    <source>
        <dbReference type="Pfam" id="PF08340"/>
    </source>
</evidence>
<evidence type="ECO:0000313" key="8">
    <source>
        <dbReference type="EMBL" id="TMQ63387.1"/>
    </source>
</evidence>
<gene>
    <name evidence="8" type="ORF">E6K77_05415</name>
</gene>
<comment type="caution">
    <text evidence="8">The sequence shown here is derived from an EMBL/GenBank/DDBJ whole genome shotgun (WGS) entry which is preliminary data.</text>
</comment>
<dbReference type="PANTHER" id="PTHR30636">
    <property type="entry name" value="UPF0701 PROTEIN YICC"/>
    <property type="match status" value="1"/>
</dbReference>
<dbReference type="InterPro" id="IPR013527">
    <property type="entry name" value="YicC-like_N"/>
</dbReference>
<comment type="similarity">
    <text evidence="5">Belongs to the YicC/YloC family.</text>
</comment>
<protein>
    <submittedName>
        <fullName evidence="8">YicC family protein</fullName>
    </submittedName>
</protein>
<organism evidence="8 9">
    <name type="scientific">Eiseniibacteriota bacterium</name>
    <dbReference type="NCBI Taxonomy" id="2212470"/>
    <lineage>
        <taxon>Bacteria</taxon>
        <taxon>Candidatus Eiseniibacteriota</taxon>
    </lineage>
</organism>
<feature type="domain" description="Endoribonuclease YicC-like N-terminal" evidence="6">
    <location>
        <begin position="24"/>
        <end position="182"/>
    </location>
</feature>
<sequence length="318" mass="36319">MTHRASPRYISCLPPRSDPTRHMVRSMTGYGRGEVMMNGLRLTAEVRSVNHRFCELSVRLPRTLSAFEAEARKLLTERLTRGKVSLAVTWGGEGERQAEPTATLNLDANTADRYMELIGQLKSKYGLSGDIDLKSFAGLPNIFVWEEPSSNADLYLSLLREVVTKAADDIIRMKELEGEALRADLEARVDSIRKRVAQIRERAPERLRDARTRLRERVNLLLEQGELPEERIAQEVAILSDRLDCTEECVRLEAHCGHFRKLLEEESTPGRKLNFLLQEMNREINTIGSKSSDVPIVEQVVEVKEELERIREQVQNIE</sequence>
<accession>A0A538TID6</accession>
<dbReference type="InterPro" id="IPR005229">
    <property type="entry name" value="YicC/YloC-like"/>
</dbReference>
<dbReference type="NCBIfam" id="TIGR00255">
    <property type="entry name" value="YicC/YloC family endoribonuclease"/>
    <property type="match status" value="1"/>
</dbReference>
<keyword evidence="4" id="KW-0378">Hydrolase</keyword>
<dbReference type="PANTHER" id="PTHR30636:SF3">
    <property type="entry name" value="UPF0701 PROTEIN YICC"/>
    <property type="match status" value="1"/>
</dbReference>
<dbReference type="AlphaFoldDB" id="A0A538TID6"/>
<feature type="domain" description="Endoribonuclease YicC-like C-terminal" evidence="7">
    <location>
        <begin position="199"/>
        <end position="318"/>
    </location>
</feature>
<comment type="cofactor">
    <cofactor evidence="1">
        <name>a divalent metal cation</name>
        <dbReference type="ChEBI" id="CHEBI:60240"/>
    </cofactor>
</comment>
<evidence type="ECO:0000256" key="2">
    <source>
        <dbReference type="ARBA" id="ARBA00022722"/>
    </source>
</evidence>
<dbReference type="EMBL" id="VBOX01000059">
    <property type="protein sequence ID" value="TMQ63387.1"/>
    <property type="molecule type" value="Genomic_DNA"/>
</dbReference>
<evidence type="ECO:0000313" key="9">
    <source>
        <dbReference type="Proteomes" id="UP000317366"/>
    </source>
</evidence>
<dbReference type="Pfam" id="PF08340">
    <property type="entry name" value="YicC-like_C"/>
    <property type="match status" value="1"/>
</dbReference>
<evidence type="ECO:0000256" key="1">
    <source>
        <dbReference type="ARBA" id="ARBA00001968"/>
    </source>
</evidence>
<evidence type="ECO:0000256" key="3">
    <source>
        <dbReference type="ARBA" id="ARBA00022759"/>
    </source>
</evidence>
<dbReference type="GO" id="GO:0004521">
    <property type="term" value="F:RNA endonuclease activity"/>
    <property type="evidence" value="ECO:0007669"/>
    <property type="project" value="InterPro"/>
</dbReference>
<name>A0A538TID6_UNCEI</name>
<keyword evidence="3" id="KW-0255">Endonuclease</keyword>
<keyword evidence="2" id="KW-0540">Nuclease</keyword>
<dbReference type="Pfam" id="PF03755">
    <property type="entry name" value="YicC-like_N"/>
    <property type="match status" value="1"/>
</dbReference>
<proteinExistence type="inferred from homology"/>
<evidence type="ECO:0000256" key="5">
    <source>
        <dbReference type="ARBA" id="ARBA00035648"/>
    </source>
</evidence>
<evidence type="ECO:0000256" key="4">
    <source>
        <dbReference type="ARBA" id="ARBA00022801"/>
    </source>
</evidence>
<reference evidence="8 9" key="1">
    <citation type="journal article" date="2019" name="Nat. Microbiol.">
        <title>Mediterranean grassland soil C-N compound turnover is dependent on rainfall and depth, and is mediated by genomically divergent microorganisms.</title>
        <authorList>
            <person name="Diamond S."/>
            <person name="Andeer P.F."/>
            <person name="Li Z."/>
            <person name="Crits-Christoph A."/>
            <person name="Burstein D."/>
            <person name="Anantharaman K."/>
            <person name="Lane K.R."/>
            <person name="Thomas B.C."/>
            <person name="Pan C."/>
            <person name="Northen T.R."/>
            <person name="Banfield J.F."/>
        </authorList>
    </citation>
    <scope>NUCLEOTIDE SEQUENCE [LARGE SCALE GENOMIC DNA]</scope>
    <source>
        <strain evidence="8">WS_7</strain>
    </source>
</reference>